<dbReference type="InterPro" id="IPR052048">
    <property type="entry name" value="ST_Response_Regulator"/>
</dbReference>
<gene>
    <name evidence="3" type="ORF">F2Y36_15735</name>
</gene>
<dbReference type="Gene3D" id="3.40.50.2300">
    <property type="match status" value="1"/>
</dbReference>
<keyword evidence="1" id="KW-0597">Phosphoprotein</keyword>
<proteinExistence type="predicted"/>
<dbReference type="InterPro" id="IPR011006">
    <property type="entry name" value="CheY-like_superfamily"/>
</dbReference>
<feature type="modified residue" description="4-aspartylphosphate" evidence="1">
    <location>
        <position position="11"/>
    </location>
</feature>
<dbReference type="AlphaFoldDB" id="A0A6L3KSK0"/>
<dbReference type="CDD" id="cd17546">
    <property type="entry name" value="REC_hyHK_CKI1_RcsC-like"/>
    <property type="match status" value="1"/>
</dbReference>
<dbReference type="Pfam" id="PF00072">
    <property type="entry name" value="Response_reg"/>
    <property type="match status" value="1"/>
</dbReference>
<accession>A0A6L3KSK0</accession>
<dbReference type="PANTHER" id="PTHR43228:SF1">
    <property type="entry name" value="TWO-COMPONENT RESPONSE REGULATOR ARR22"/>
    <property type="match status" value="1"/>
</dbReference>
<dbReference type="PROSITE" id="PS50110">
    <property type="entry name" value="RESPONSE_REGULATORY"/>
    <property type="match status" value="1"/>
</dbReference>
<sequence length="76" mass="8580">MREKPDLILMDIRMPVMDGIQAMEKICTMSFAVPIIAVMAYAFYTEQQAIQAGCNAVISKPYSMEKLRETIEFSIG</sequence>
<reference evidence="3 4" key="1">
    <citation type="journal article" date="2019" name="Nat. Med.">
        <title>A library of human gut bacterial isolates paired with longitudinal multiomics data enables mechanistic microbiome research.</title>
        <authorList>
            <person name="Poyet M."/>
            <person name="Groussin M."/>
            <person name="Gibbons S.M."/>
            <person name="Avila-Pacheco J."/>
            <person name="Jiang X."/>
            <person name="Kearney S.M."/>
            <person name="Perrotta A.R."/>
            <person name="Berdy B."/>
            <person name="Zhao S."/>
            <person name="Lieberman T.D."/>
            <person name="Swanson P.K."/>
            <person name="Smith M."/>
            <person name="Roesemann S."/>
            <person name="Alexander J.E."/>
            <person name="Rich S.A."/>
            <person name="Livny J."/>
            <person name="Vlamakis H."/>
            <person name="Clish C."/>
            <person name="Bullock K."/>
            <person name="Deik A."/>
            <person name="Scott J."/>
            <person name="Pierce K.A."/>
            <person name="Xavier R.J."/>
            <person name="Alm E.J."/>
        </authorList>
    </citation>
    <scope>NUCLEOTIDE SEQUENCE [LARGE SCALE GENOMIC DNA]</scope>
    <source>
        <strain evidence="3 4">BIOML-A31</strain>
    </source>
</reference>
<evidence type="ECO:0000259" key="2">
    <source>
        <dbReference type="PROSITE" id="PS50110"/>
    </source>
</evidence>
<dbReference type="SUPFAM" id="SSF52172">
    <property type="entry name" value="CheY-like"/>
    <property type="match status" value="1"/>
</dbReference>
<dbReference type="PANTHER" id="PTHR43228">
    <property type="entry name" value="TWO-COMPONENT RESPONSE REGULATOR"/>
    <property type="match status" value="1"/>
</dbReference>
<dbReference type="InterPro" id="IPR001789">
    <property type="entry name" value="Sig_transdc_resp-reg_receiver"/>
</dbReference>
<evidence type="ECO:0000313" key="3">
    <source>
        <dbReference type="EMBL" id="KAA5461559.1"/>
    </source>
</evidence>
<comment type="caution">
    <text evidence="3">The sequence shown here is derived from an EMBL/GenBank/DDBJ whole genome shotgun (WGS) entry which is preliminary data.</text>
</comment>
<evidence type="ECO:0000313" key="4">
    <source>
        <dbReference type="Proteomes" id="UP000475905"/>
    </source>
</evidence>
<dbReference type="GO" id="GO:0000160">
    <property type="term" value="P:phosphorelay signal transduction system"/>
    <property type="evidence" value="ECO:0007669"/>
    <property type="project" value="InterPro"/>
</dbReference>
<organism evidence="3 4">
    <name type="scientific">Bacteroides caccae</name>
    <dbReference type="NCBI Taxonomy" id="47678"/>
    <lineage>
        <taxon>Bacteria</taxon>
        <taxon>Pseudomonadati</taxon>
        <taxon>Bacteroidota</taxon>
        <taxon>Bacteroidia</taxon>
        <taxon>Bacteroidales</taxon>
        <taxon>Bacteroidaceae</taxon>
        <taxon>Bacteroides</taxon>
    </lineage>
</organism>
<protein>
    <submittedName>
        <fullName evidence="3">Response regulator</fullName>
    </submittedName>
</protein>
<dbReference type="Proteomes" id="UP000475905">
    <property type="component" value="Unassembled WGS sequence"/>
</dbReference>
<dbReference type="EMBL" id="VVYP01000021">
    <property type="protein sequence ID" value="KAA5461559.1"/>
    <property type="molecule type" value="Genomic_DNA"/>
</dbReference>
<name>A0A6L3KSK0_9BACE</name>
<dbReference type="KEGG" id="bcac:CGC64_08905"/>
<feature type="domain" description="Response regulatory" evidence="2">
    <location>
        <begin position="1"/>
        <end position="75"/>
    </location>
</feature>
<evidence type="ECO:0000256" key="1">
    <source>
        <dbReference type="PROSITE-ProRule" id="PRU00169"/>
    </source>
</evidence>